<reference evidence="1" key="1">
    <citation type="submission" date="2021-06" db="EMBL/GenBank/DDBJ databases">
        <authorList>
            <person name="Hodson N. C."/>
            <person name="Mongue J. A."/>
            <person name="Jaron S. K."/>
        </authorList>
    </citation>
    <scope>NUCLEOTIDE SEQUENCE</scope>
</reference>
<dbReference type="Proteomes" id="UP000708208">
    <property type="component" value="Unassembled WGS sequence"/>
</dbReference>
<proteinExistence type="predicted"/>
<comment type="caution">
    <text evidence="1">The sequence shown here is derived from an EMBL/GenBank/DDBJ whole genome shotgun (WGS) entry which is preliminary data.</text>
</comment>
<gene>
    <name evidence="1" type="ORF">AFUS01_LOCUS8557</name>
</gene>
<keyword evidence="2" id="KW-1185">Reference proteome</keyword>
<dbReference type="AlphaFoldDB" id="A0A8J2NUS0"/>
<name>A0A8J2NUS0_9HEXA</name>
<evidence type="ECO:0000313" key="1">
    <source>
        <dbReference type="EMBL" id="CAG7719222.1"/>
    </source>
</evidence>
<feature type="non-terminal residue" evidence="1">
    <location>
        <position position="1"/>
    </location>
</feature>
<protein>
    <submittedName>
        <fullName evidence="1">Uncharacterized protein</fullName>
    </submittedName>
</protein>
<feature type="non-terminal residue" evidence="1">
    <location>
        <position position="56"/>
    </location>
</feature>
<organism evidence="1 2">
    <name type="scientific">Allacma fusca</name>
    <dbReference type="NCBI Taxonomy" id="39272"/>
    <lineage>
        <taxon>Eukaryota</taxon>
        <taxon>Metazoa</taxon>
        <taxon>Ecdysozoa</taxon>
        <taxon>Arthropoda</taxon>
        <taxon>Hexapoda</taxon>
        <taxon>Collembola</taxon>
        <taxon>Symphypleona</taxon>
        <taxon>Sminthuridae</taxon>
        <taxon>Allacma</taxon>
    </lineage>
</organism>
<accession>A0A8J2NUS0</accession>
<evidence type="ECO:0000313" key="2">
    <source>
        <dbReference type="Proteomes" id="UP000708208"/>
    </source>
</evidence>
<sequence>RRIPVQDPETLALDLINKSHLKDAEAVEKRYFNVLTQKGLLTGKHVVHSREEFQEK</sequence>
<dbReference type="EMBL" id="CAJVCH010059656">
    <property type="protein sequence ID" value="CAG7719222.1"/>
    <property type="molecule type" value="Genomic_DNA"/>
</dbReference>